<evidence type="ECO:0008006" key="3">
    <source>
        <dbReference type="Google" id="ProtNLM"/>
    </source>
</evidence>
<dbReference type="EMBL" id="CP018180">
    <property type="protein sequence ID" value="AUJ32072.1"/>
    <property type="molecule type" value="Genomic_DNA"/>
</dbReference>
<evidence type="ECO:0000313" key="2">
    <source>
        <dbReference type="Proteomes" id="UP000324497"/>
    </source>
</evidence>
<proteinExistence type="predicted"/>
<reference evidence="1 2" key="1">
    <citation type="submission" date="2016-11" db="EMBL/GenBank/DDBJ databases">
        <title>Interaction between Lactobacillus species and yeast in water kefir.</title>
        <authorList>
            <person name="Behr J."/>
            <person name="Xu D."/>
            <person name="Vogel R.F."/>
        </authorList>
    </citation>
    <scope>NUCLEOTIDE SEQUENCE [LARGE SCALE GENOMIC DNA]</scope>
    <source>
        <strain evidence="1 2">TMW 1.1827</strain>
    </source>
</reference>
<name>A0A3S6QV98_9LACO</name>
<dbReference type="Gene3D" id="1.10.287.1080">
    <property type="entry name" value="MazG-like"/>
    <property type="match status" value="1"/>
</dbReference>
<sequence length="102" mass="11593">MLDRQLQEKIIQAALLEPKSVQQQFLKLMEESGEAAQAYLASINASGNGYKHLDINATKEELVDSLLVILAILVKLDCQPLELHKLLEQKTEKWLNHQVKDE</sequence>
<organism evidence="1 2">
    <name type="scientific">Liquorilactobacillus nagelii</name>
    <dbReference type="NCBI Taxonomy" id="82688"/>
    <lineage>
        <taxon>Bacteria</taxon>
        <taxon>Bacillati</taxon>
        <taxon>Bacillota</taxon>
        <taxon>Bacilli</taxon>
        <taxon>Lactobacillales</taxon>
        <taxon>Lactobacillaceae</taxon>
        <taxon>Liquorilactobacillus</taxon>
    </lineage>
</organism>
<accession>A0A3S6QV98</accession>
<dbReference type="RefSeq" id="WP_148126673.1">
    <property type="nucleotide sequence ID" value="NZ_CP018180.1"/>
</dbReference>
<protein>
    <recommendedName>
        <fullName evidence="3">NTP pyrophosphohydrolase MazG putative catalytic core domain-containing protein</fullName>
    </recommendedName>
</protein>
<dbReference type="SUPFAM" id="SSF101386">
    <property type="entry name" value="all-alpha NTP pyrophosphatases"/>
    <property type="match status" value="1"/>
</dbReference>
<evidence type="ECO:0000313" key="1">
    <source>
        <dbReference type="EMBL" id="AUJ32072.1"/>
    </source>
</evidence>
<dbReference type="KEGG" id="lng:BSQ50_05590"/>
<dbReference type="AlphaFoldDB" id="A0A3S6QV98"/>
<dbReference type="GeneID" id="78521586"/>
<keyword evidence="2" id="KW-1185">Reference proteome</keyword>
<dbReference type="Proteomes" id="UP000324497">
    <property type="component" value="Chromosome"/>
</dbReference>
<gene>
    <name evidence="1" type="ORF">BSQ50_05590</name>
</gene>